<keyword evidence="4" id="KW-1185">Reference proteome</keyword>
<dbReference type="InterPro" id="IPR050300">
    <property type="entry name" value="GDXG_lipolytic_enzyme"/>
</dbReference>
<reference evidence="4" key="1">
    <citation type="submission" date="2018-05" db="EMBL/GenBank/DDBJ databases">
        <authorList>
            <person name="Deangelis K."/>
            <person name="Huntemann M."/>
            <person name="Clum A."/>
            <person name="Pillay M."/>
            <person name="Palaniappan K."/>
            <person name="Varghese N."/>
            <person name="Mikhailova N."/>
            <person name="Stamatis D."/>
            <person name="Reddy T."/>
            <person name="Daum C."/>
            <person name="Shapiro N."/>
            <person name="Ivanova N."/>
            <person name="Kyrpides N."/>
            <person name="Woyke T."/>
        </authorList>
    </citation>
    <scope>NUCLEOTIDE SEQUENCE [LARGE SCALE GENOMIC DNA]</scope>
    <source>
        <strain evidence="4">GAS496</strain>
    </source>
</reference>
<evidence type="ECO:0000313" key="3">
    <source>
        <dbReference type="EMBL" id="PXX11216.1"/>
    </source>
</evidence>
<gene>
    <name evidence="3" type="ORF">C8E89_103305</name>
</gene>
<evidence type="ECO:0000259" key="2">
    <source>
        <dbReference type="Pfam" id="PF07859"/>
    </source>
</evidence>
<dbReference type="Pfam" id="PF07859">
    <property type="entry name" value="Abhydrolase_3"/>
    <property type="match status" value="1"/>
</dbReference>
<dbReference type="InterPro" id="IPR013094">
    <property type="entry name" value="AB_hydrolase_3"/>
</dbReference>
<feature type="domain" description="Alpha/beta hydrolase fold-3" evidence="2">
    <location>
        <begin position="86"/>
        <end position="296"/>
    </location>
</feature>
<dbReference type="InterPro" id="IPR029058">
    <property type="entry name" value="AB_hydrolase_fold"/>
</dbReference>
<keyword evidence="1" id="KW-0378">Hydrolase</keyword>
<evidence type="ECO:0000256" key="1">
    <source>
        <dbReference type="ARBA" id="ARBA00022801"/>
    </source>
</evidence>
<reference evidence="3 4" key="2">
    <citation type="submission" date="2018-06" db="EMBL/GenBank/DDBJ databases">
        <title>Sequencing of bacterial isolates from soil warming experiment in Harvard Forest, Massachusetts, USA.</title>
        <authorList>
            <person name="Deangelis K.PhD."/>
        </authorList>
    </citation>
    <scope>NUCLEOTIDE SEQUENCE [LARGE SCALE GENOMIC DNA]</scope>
    <source>
        <strain evidence="3 4">GAS496</strain>
    </source>
</reference>
<dbReference type="GO" id="GO:0016787">
    <property type="term" value="F:hydrolase activity"/>
    <property type="evidence" value="ECO:0007669"/>
    <property type="project" value="UniProtKB-KW"/>
</dbReference>
<accession>A0A318HTK3</accession>
<dbReference type="Gene3D" id="3.40.50.1820">
    <property type="entry name" value="alpha/beta hydrolase"/>
    <property type="match status" value="1"/>
</dbReference>
<proteinExistence type="predicted"/>
<dbReference type="OrthoDB" id="3181909at2"/>
<dbReference type="PANTHER" id="PTHR48081:SF8">
    <property type="entry name" value="ALPHA_BETA HYDROLASE FOLD-3 DOMAIN-CONTAINING PROTEIN-RELATED"/>
    <property type="match status" value="1"/>
</dbReference>
<sequence>MALGIDAQVLAAMAPLLEALGETEKPAIGDVTSRRVNGHRMFDYVASTWEPVAGVQRDSHTLTTADGATLDLGWYHTPAGQPGGAVLYLHGGGMIFGLEHLGRVYDLAVRDYVATSDVPMLVVDYRIAPEHPHPTPVEDCYAALRWLADNAAKLGVDPGRIGVMGDSAGGGLAAGVSLLARDRGGPSIAQQLLIYPMLDDRTRTPDPQLLPFLTWTYDDNVTGWAALLGDAAGTDAASPYAAPARATDLTGLPDTYIDIGDLDIFRDEDVSYARRLSDAGVPTELHLHPGCPHAFEALARGADVSQRAIGDRVRRLRTL</sequence>
<dbReference type="Proteomes" id="UP000247781">
    <property type="component" value="Unassembled WGS sequence"/>
</dbReference>
<dbReference type="PANTHER" id="PTHR48081">
    <property type="entry name" value="AB HYDROLASE SUPERFAMILY PROTEIN C4A8.06C"/>
    <property type="match status" value="1"/>
</dbReference>
<evidence type="ECO:0000313" key="4">
    <source>
        <dbReference type="Proteomes" id="UP000247781"/>
    </source>
</evidence>
<protein>
    <submittedName>
        <fullName evidence="3">Acetyl esterase/lipase</fullName>
    </submittedName>
</protein>
<dbReference type="EMBL" id="QJJU01000003">
    <property type="protein sequence ID" value="PXX11216.1"/>
    <property type="molecule type" value="Genomic_DNA"/>
</dbReference>
<comment type="caution">
    <text evidence="3">The sequence shown here is derived from an EMBL/GenBank/DDBJ whole genome shotgun (WGS) entry which is preliminary data.</text>
</comment>
<name>A0A318HTK3_9MYCO</name>
<dbReference type="AlphaFoldDB" id="A0A318HTK3"/>
<dbReference type="SUPFAM" id="SSF53474">
    <property type="entry name" value="alpha/beta-Hydrolases"/>
    <property type="match status" value="1"/>
</dbReference>
<organism evidence="3 4">
    <name type="scientific">Mycolicibacterium moriokaense</name>
    <dbReference type="NCBI Taxonomy" id="39691"/>
    <lineage>
        <taxon>Bacteria</taxon>
        <taxon>Bacillati</taxon>
        <taxon>Actinomycetota</taxon>
        <taxon>Actinomycetes</taxon>
        <taxon>Mycobacteriales</taxon>
        <taxon>Mycobacteriaceae</taxon>
        <taxon>Mycolicibacterium</taxon>
    </lineage>
</organism>
<dbReference type="RefSeq" id="WP_110315280.1">
    <property type="nucleotide sequence ID" value="NZ_QJJU01000003.1"/>
</dbReference>